<evidence type="ECO:0000256" key="7">
    <source>
        <dbReference type="ARBA" id="ARBA00043987"/>
    </source>
</evidence>
<keyword evidence="2 9" id="KW-0328">Glycosyltransferase</keyword>
<keyword evidence="4 8" id="KW-0812">Transmembrane</keyword>
<feature type="transmembrane region" description="Helical" evidence="8">
    <location>
        <begin position="164"/>
        <end position="182"/>
    </location>
</feature>
<evidence type="ECO:0000256" key="8">
    <source>
        <dbReference type="SAM" id="Phobius"/>
    </source>
</evidence>
<accession>A0A1H3RGS6</accession>
<sequence>MQSGYLKQVQWVGFAGAVLLTAAALAGKFLTLPGGAAAAVLAAGVAGVGLVVLAWAFAGRILLTGDAGAGWPRRTLVLWGAPLLAAPPLFSSDVYSYLAQGEIAARGLDVYSVGPRAGLGAASAITGRVSEYWQDAPSPYGPVFSAVERWIAGVAGENPVLGVLGYRLAAVAGLAMAVWAVPRLARLAGVSEGVALWLGVLNPLVLWHFLGGAHNDALMAGLMLAGTACALTAIGESLDSVRLGAGVLLICLGALVKFPAIVALAVVGVALLRRRGATYPRLAGMGAAAAGVFVLVAVVVSGLSDLGFGWLRTMTTSGSVNSWMAPTNWFGFLTGPLGPGTQTMIGVGKIIGYVFIAVLSVLLVQRQLKGQIGPVTALGALLAVVAVLGPVIQPWYLLWAVIPLACAVDVHRGRIALAGLSVVFAVVIPPLAGNFSGRIVQLVIGYVGGLAVVAATALIMRKTETTPSARISSH</sequence>
<feature type="transmembrane region" description="Helical" evidence="8">
    <location>
        <begin position="343"/>
        <end position="364"/>
    </location>
</feature>
<keyword evidence="3 9" id="KW-0808">Transferase</keyword>
<feature type="transmembrane region" description="Helical" evidence="8">
    <location>
        <begin position="194"/>
        <end position="210"/>
    </location>
</feature>
<name>A0A1H3RGS6_9PSEU</name>
<feature type="transmembrane region" description="Helical" evidence="8">
    <location>
        <begin position="439"/>
        <end position="460"/>
    </location>
</feature>
<gene>
    <name evidence="9" type="ORF">SAMN05421504_11180</name>
</gene>
<feature type="transmembrane region" description="Helical" evidence="8">
    <location>
        <begin position="36"/>
        <end position="58"/>
    </location>
</feature>
<dbReference type="GO" id="GO:0016020">
    <property type="term" value="C:membrane"/>
    <property type="evidence" value="ECO:0007669"/>
    <property type="project" value="UniProtKB-SubCell"/>
</dbReference>
<feature type="transmembrane region" description="Helical" evidence="8">
    <location>
        <begin position="371"/>
        <end position="388"/>
    </location>
</feature>
<feature type="transmembrane region" description="Helical" evidence="8">
    <location>
        <begin position="284"/>
        <end position="304"/>
    </location>
</feature>
<evidence type="ECO:0000313" key="9">
    <source>
        <dbReference type="EMBL" id="SDZ24897.1"/>
    </source>
</evidence>
<dbReference type="AlphaFoldDB" id="A0A1H3RGS6"/>
<feature type="transmembrane region" description="Helical" evidence="8">
    <location>
        <begin position="247"/>
        <end position="272"/>
    </location>
</feature>
<feature type="transmembrane region" description="Helical" evidence="8">
    <location>
        <begin position="12"/>
        <end position="30"/>
    </location>
</feature>
<comment type="subcellular location">
    <subcellularLocation>
        <location evidence="1">Membrane</location>
        <topology evidence="1">Multi-pass membrane protein</topology>
    </subcellularLocation>
</comment>
<evidence type="ECO:0000256" key="1">
    <source>
        <dbReference type="ARBA" id="ARBA00004141"/>
    </source>
</evidence>
<feature type="transmembrane region" description="Helical" evidence="8">
    <location>
        <begin position="217"/>
        <end position="235"/>
    </location>
</feature>
<dbReference type="InterPro" id="IPR049829">
    <property type="entry name" value="MptA/B-like"/>
</dbReference>
<keyword evidence="5 8" id="KW-1133">Transmembrane helix</keyword>
<evidence type="ECO:0000256" key="6">
    <source>
        <dbReference type="ARBA" id="ARBA00023136"/>
    </source>
</evidence>
<evidence type="ECO:0000256" key="3">
    <source>
        <dbReference type="ARBA" id="ARBA00022679"/>
    </source>
</evidence>
<keyword evidence="10" id="KW-1185">Reference proteome</keyword>
<dbReference type="NCBIfam" id="NF038066">
    <property type="entry name" value="MptB"/>
    <property type="match status" value="1"/>
</dbReference>
<evidence type="ECO:0000313" key="10">
    <source>
        <dbReference type="Proteomes" id="UP000199515"/>
    </source>
</evidence>
<evidence type="ECO:0000256" key="5">
    <source>
        <dbReference type="ARBA" id="ARBA00022989"/>
    </source>
</evidence>
<evidence type="ECO:0000256" key="4">
    <source>
        <dbReference type="ARBA" id="ARBA00022692"/>
    </source>
</evidence>
<reference evidence="9 10" key="1">
    <citation type="submission" date="2016-10" db="EMBL/GenBank/DDBJ databases">
        <authorList>
            <person name="de Groot N.N."/>
        </authorList>
    </citation>
    <scope>NUCLEOTIDE SEQUENCE [LARGE SCALE GENOMIC DNA]</scope>
    <source>
        <strain evidence="9 10">CPCC 202699</strain>
    </source>
</reference>
<proteinExistence type="inferred from homology"/>
<dbReference type="Pfam" id="PF26314">
    <property type="entry name" value="MptA_B_family"/>
    <property type="match status" value="1"/>
</dbReference>
<organism evidence="9 10">
    <name type="scientific">Amycolatopsis xylanica</name>
    <dbReference type="NCBI Taxonomy" id="589385"/>
    <lineage>
        <taxon>Bacteria</taxon>
        <taxon>Bacillati</taxon>
        <taxon>Actinomycetota</taxon>
        <taxon>Actinomycetes</taxon>
        <taxon>Pseudonocardiales</taxon>
        <taxon>Pseudonocardiaceae</taxon>
        <taxon>Amycolatopsis</taxon>
    </lineage>
</organism>
<keyword evidence="6 8" id="KW-0472">Membrane</keyword>
<evidence type="ECO:0000256" key="2">
    <source>
        <dbReference type="ARBA" id="ARBA00022676"/>
    </source>
</evidence>
<protein>
    <submittedName>
        <fullName evidence="9">Alpha-1,6-mannosyltransferase</fullName>
    </submittedName>
</protein>
<feature type="transmembrane region" description="Helical" evidence="8">
    <location>
        <begin position="415"/>
        <end position="433"/>
    </location>
</feature>
<dbReference type="STRING" id="589385.SAMN05421504_11180"/>
<dbReference type="EMBL" id="FNON01000011">
    <property type="protein sequence ID" value="SDZ24897.1"/>
    <property type="molecule type" value="Genomic_DNA"/>
</dbReference>
<dbReference type="Proteomes" id="UP000199515">
    <property type="component" value="Unassembled WGS sequence"/>
</dbReference>
<comment type="similarity">
    <text evidence="7">Belongs to the MptA/B family.</text>
</comment>
<dbReference type="GO" id="GO:0016757">
    <property type="term" value="F:glycosyltransferase activity"/>
    <property type="evidence" value="ECO:0007669"/>
    <property type="project" value="UniProtKB-KW"/>
</dbReference>